<evidence type="ECO:0000256" key="4">
    <source>
        <dbReference type="ARBA" id="ARBA00048448"/>
    </source>
</evidence>
<dbReference type="FunCoup" id="W2SCD7">
    <property type="interactions" value="378"/>
</dbReference>
<feature type="binding site" evidence="5">
    <location>
        <begin position="33"/>
        <end position="34"/>
    </location>
    <ligand>
        <name>FAD</name>
        <dbReference type="ChEBI" id="CHEBI:57692"/>
    </ligand>
</feature>
<dbReference type="GO" id="GO:0097621">
    <property type="term" value="F:monoamine oxidase activity"/>
    <property type="evidence" value="ECO:0007669"/>
    <property type="project" value="UniProtKB-EC"/>
</dbReference>
<feature type="binding site" evidence="5">
    <location>
        <position position="14"/>
    </location>
    <ligand>
        <name>FAD</name>
        <dbReference type="ChEBI" id="CHEBI:57692"/>
    </ligand>
</feature>
<dbReference type="HOGENOM" id="CLU_004498_0_3_1"/>
<dbReference type="Proteomes" id="UP000030752">
    <property type="component" value="Unassembled WGS sequence"/>
</dbReference>
<dbReference type="EMBL" id="KB822711">
    <property type="protein sequence ID" value="ETN46280.1"/>
    <property type="molecule type" value="Genomic_DNA"/>
</dbReference>
<evidence type="ECO:0000256" key="6">
    <source>
        <dbReference type="RuleBase" id="RU362067"/>
    </source>
</evidence>
<feature type="binding site" evidence="5">
    <location>
        <position position="236"/>
    </location>
    <ligand>
        <name>FAD</name>
        <dbReference type="ChEBI" id="CHEBI:57692"/>
    </ligand>
</feature>
<evidence type="ECO:0000256" key="2">
    <source>
        <dbReference type="ARBA" id="ARBA00005995"/>
    </source>
</evidence>
<evidence type="ECO:0000256" key="3">
    <source>
        <dbReference type="ARBA" id="ARBA00023002"/>
    </source>
</evidence>
<reference evidence="8 9" key="1">
    <citation type="submission" date="2013-03" db="EMBL/GenBank/DDBJ databases">
        <title>The Genome Sequence of Phialophora europaea CBS 101466.</title>
        <authorList>
            <consortium name="The Broad Institute Genomics Platform"/>
            <person name="Cuomo C."/>
            <person name="de Hoog S."/>
            <person name="Gorbushina A."/>
            <person name="Walker B."/>
            <person name="Young S.K."/>
            <person name="Zeng Q."/>
            <person name="Gargeya S."/>
            <person name="Fitzgerald M."/>
            <person name="Haas B."/>
            <person name="Abouelleil A."/>
            <person name="Allen A.W."/>
            <person name="Alvarado L."/>
            <person name="Arachchi H.M."/>
            <person name="Berlin A.M."/>
            <person name="Chapman S.B."/>
            <person name="Gainer-Dewar J."/>
            <person name="Goldberg J."/>
            <person name="Griggs A."/>
            <person name="Gujja S."/>
            <person name="Hansen M."/>
            <person name="Howarth C."/>
            <person name="Imamovic A."/>
            <person name="Ireland A."/>
            <person name="Larimer J."/>
            <person name="McCowan C."/>
            <person name="Murphy C."/>
            <person name="Pearson M."/>
            <person name="Poon T.W."/>
            <person name="Priest M."/>
            <person name="Roberts A."/>
            <person name="Saif S."/>
            <person name="Shea T."/>
            <person name="Sisk P."/>
            <person name="Sykes S."/>
            <person name="Wortman J."/>
            <person name="Nusbaum C."/>
            <person name="Birren B."/>
        </authorList>
    </citation>
    <scope>NUCLEOTIDE SEQUENCE [LARGE SCALE GENOMIC DNA]</scope>
    <source>
        <strain evidence="8 9">CBS 101466</strain>
    </source>
</reference>
<proteinExistence type="inferred from homology"/>
<keyword evidence="9" id="KW-1185">Reference proteome</keyword>
<dbReference type="InterPro" id="IPR036188">
    <property type="entry name" value="FAD/NAD-bd_sf"/>
</dbReference>
<accession>W2SCD7</accession>
<sequence>MPEVDAIVVGAGLSGLQAALDLQKAGRSFLVLEARDRVGGKTRSVQRPDGKGVQELGAAWVNDTNQSLVWSYCQQFGLTSVVQNINGSVACEDEEGNCHLFPFGEMPRFEAQDVENAVALRDSVEAASLDPATFKQPQRQRLDDLTFEQYCRTLGAGDLALKTARLWTRGTLGHDPSDISALAFLEIARGGLGIVNLRYDGKEGAQHLRLREGTSAIATGMAALLPLDTVKLDHPVTSVTQHSSGAYTVTTEAKNTFTAQKVILTIPSPAYKSMTFTPPLHPWKQSFTQSARYGTYVKYICLFESPWWRSVGACGLVQSFRGPINHCRDTSVDMDDNYALTCFVAAGPGRRWLALNEEARKKELLGQLGRLFGVEKERVEAEFQGAMVSEWHEDPWAGWGCPFAVPPSSGILGMWEDGEAVKSKGNDLYFVGTEFVDDWRGYMEGALRSGKRGAEQALSDWEEAKRL</sequence>
<gene>
    <name evidence="8" type="ORF">HMPREF1541_00464</name>
</gene>
<comment type="cofactor">
    <cofactor evidence="1 6">
        <name>FAD</name>
        <dbReference type="ChEBI" id="CHEBI:57692"/>
    </cofactor>
</comment>
<keyword evidence="6" id="KW-0274">FAD</keyword>
<dbReference type="AlphaFoldDB" id="W2SCD7"/>
<evidence type="ECO:0000256" key="1">
    <source>
        <dbReference type="ARBA" id="ARBA00001974"/>
    </source>
</evidence>
<dbReference type="STRING" id="1220924.W2SCD7"/>
<dbReference type="Pfam" id="PF01593">
    <property type="entry name" value="Amino_oxidase"/>
    <property type="match status" value="1"/>
</dbReference>
<keyword evidence="3 6" id="KW-0560">Oxidoreductase</keyword>
<dbReference type="InParanoid" id="W2SCD7"/>
<evidence type="ECO:0000313" key="8">
    <source>
        <dbReference type="EMBL" id="ETN46280.1"/>
    </source>
</evidence>
<feature type="binding site" evidence="5">
    <location>
        <position position="343"/>
    </location>
    <ligand>
        <name>substrate</name>
    </ligand>
</feature>
<keyword evidence="6" id="KW-0285">Flavoprotein</keyword>
<comment type="catalytic activity">
    <reaction evidence="4">
        <text>a secondary aliphatic amine + O2 + H2O = a primary amine + an aldehyde + H2O2</text>
        <dbReference type="Rhea" id="RHEA:26414"/>
        <dbReference type="ChEBI" id="CHEBI:15377"/>
        <dbReference type="ChEBI" id="CHEBI:15379"/>
        <dbReference type="ChEBI" id="CHEBI:16240"/>
        <dbReference type="ChEBI" id="CHEBI:17478"/>
        <dbReference type="ChEBI" id="CHEBI:58855"/>
        <dbReference type="ChEBI" id="CHEBI:65296"/>
        <dbReference type="EC" id="1.4.3.4"/>
    </reaction>
</comment>
<dbReference type="OrthoDB" id="5046242at2759"/>
<dbReference type="InterPro" id="IPR002937">
    <property type="entry name" value="Amino_oxidase"/>
</dbReference>
<evidence type="ECO:0000256" key="5">
    <source>
        <dbReference type="PIRSR" id="PIRSR601613-1"/>
    </source>
</evidence>
<dbReference type="GeneID" id="19967803"/>
<feature type="binding site" evidence="5">
    <location>
        <position position="434"/>
    </location>
    <ligand>
        <name>FAD</name>
        <dbReference type="ChEBI" id="CHEBI:57692"/>
    </ligand>
</feature>
<evidence type="ECO:0000313" key="9">
    <source>
        <dbReference type="Proteomes" id="UP000030752"/>
    </source>
</evidence>
<protein>
    <recommendedName>
        <fullName evidence="6">Amine oxidase</fullName>
        <ecNumber evidence="6">1.4.3.-</ecNumber>
    </recommendedName>
</protein>
<dbReference type="InterPro" id="IPR050703">
    <property type="entry name" value="Flavin_MAO"/>
</dbReference>
<dbReference type="Gene3D" id="3.50.50.60">
    <property type="entry name" value="FAD/NAD(P)-binding domain"/>
    <property type="match status" value="1"/>
</dbReference>
<feature type="domain" description="Amine oxidase" evidence="7">
    <location>
        <begin position="13"/>
        <end position="457"/>
    </location>
</feature>
<dbReference type="EC" id="1.4.3.-" evidence="6"/>
<dbReference type="SUPFAM" id="SSF54373">
    <property type="entry name" value="FAD-linked reductases, C-terminal domain"/>
    <property type="match status" value="1"/>
</dbReference>
<organism evidence="8 9">
    <name type="scientific">Cyphellophora europaea (strain CBS 101466)</name>
    <name type="common">Phialophora europaea</name>
    <dbReference type="NCBI Taxonomy" id="1220924"/>
    <lineage>
        <taxon>Eukaryota</taxon>
        <taxon>Fungi</taxon>
        <taxon>Dikarya</taxon>
        <taxon>Ascomycota</taxon>
        <taxon>Pezizomycotina</taxon>
        <taxon>Eurotiomycetes</taxon>
        <taxon>Chaetothyriomycetidae</taxon>
        <taxon>Chaetothyriales</taxon>
        <taxon>Cyphellophoraceae</taxon>
        <taxon>Cyphellophora</taxon>
    </lineage>
</organism>
<comment type="similarity">
    <text evidence="2 6">Belongs to the flavin monoamine oxidase family.</text>
</comment>
<dbReference type="PRINTS" id="PR00757">
    <property type="entry name" value="AMINEOXDASEF"/>
</dbReference>
<dbReference type="InterPro" id="IPR001613">
    <property type="entry name" value="Flavin_amine_oxidase"/>
</dbReference>
<dbReference type="SUPFAM" id="SSF51905">
    <property type="entry name" value="FAD/NAD(P)-binding domain"/>
    <property type="match status" value="1"/>
</dbReference>
<dbReference type="PANTHER" id="PTHR43563:SF14">
    <property type="entry name" value="AMINE OXIDASE"/>
    <property type="match status" value="1"/>
</dbReference>
<dbReference type="eggNOG" id="KOG0029">
    <property type="taxonomic scope" value="Eukaryota"/>
</dbReference>
<dbReference type="PANTHER" id="PTHR43563">
    <property type="entry name" value="AMINE OXIDASE"/>
    <property type="match status" value="1"/>
</dbReference>
<dbReference type="VEuPathDB" id="FungiDB:HMPREF1541_00464"/>
<evidence type="ECO:0000259" key="7">
    <source>
        <dbReference type="Pfam" id="PF01593"/>
    </source>
</evidence>
<name>W2SCD7_CYPE1</name>
<dbReference type="RefSeq" id="XP_008710992.1">
    <property type="nucleotide sequence ID" value="XM_008712770.1"/>
</dbReference>